<feature type="region of interest" description="Disordered" evidence="2">
    <location>
        <begin position="1"/>
        <end position="30"/>
    </location>
</feature>
<sequence>MDFTSDSTGPRSSSASGVGHARSSSELEDGLLPESELKLIRLREQRESLISRRNRLLQEVESLKRRKQTSGNVGVADARLMDLVLLSRPGTATVGTAVETIDGTSDLQRELATKSDTLPLLNMQARLQCLRELYAGVELEVESIEDATATEMVVKAQFSKLRPGFHVKLKLKYRDAVLVSCEVQDVSRNDRWLLRDLVRCRNPSRILLGCFEFDSLRERRSAEFARLESTISRYPSLVTVERESETCIRFARSASPAAVLRVQWLIEVADMWPSTTIATTLVNGSGEPIDIEQIKTGLLKEYGVSLGLQELCKACLCL</sequence>
<accession>A0A7H9HND0</accession>
<dbReference type="OrthoDB" id="4036276at2759"/>
<evidence type="ECO:0000256" key="1">
    <source>
        <dbReference type="SAM" id="Coils"/>
    </source>
</evidence>
<evidence type="ECO:0000313" key="3">
    <source>
        <dbReference type="EMBL" id="QLQ79284.1"/>
    </source>
</evidence>
<dbReference type="Proteomes" id="UP000510647">
    <property type="component" value="Chromosome 2"/>
</dbReference>
<name>A0A7H9HND0_9SACH</name>
<evidence type="ECO:0000313" key="4">
    <source>
        <dbReference type="Proteomes" id="UP000510647"/>
    </source>
</evidence>
<keyword evidence="4" id="KW-1185">Reference proteome</keyword>
<dbReference type="AlphaFoldDB" id="A0A7H9HND0"/>
<organism evidence="3 4">
    <name type="scientific">Torulaspora globosa</name>
    <dbReference type="NCBI Taxonomy" id="48254"/>
    <lineage>
        <taxon>Eukaryota</taxon>
        <taxon>Fungi</taxon>
        <taxon>Dikarya</taxon>
        <taxon>Ascomycota</taxon>
        <taxon>Saccharomycotina</taxon>
        <taxon>Saccharomycetes</taxon>
        <taxon>Saccharomycetales</taxon>
        <taxon>Saccharomycetaceae</taxon>
        <taxon>Torulaspora</taxon>
    </lineage>
</organism>
<protein>
    <submittedName>
        <fullName evidence="3">Uncharacterized protein</fullName>
    </submittedName>
</protein>
<reference evidence="3 4" key="1">
    <citation type="submission" date="2020-06" db="EMBL/GenBank/DDBJ databases">
        <title>The yeast mating-type switching endonuclease HO is a domesticated member of an unorthodox homing genetic element family.</title>
        <authorList>
            <person name="Coughlan A.Y."/>
            <person name="Lombardi L."/>
            <person name="Braun-Galleani S."/>
            <person name="Martos A.R."/>
            <person name="Galeote V."/>
            <person name="Bigey F."/>
            <person name="Dequin S."/>
            <person name="Byrne K.P."/>
            <person name="Wolfe K.H."/>
        </authorList>
    </citation>
    <scope>NUCLEOTIDE SEQUENCE [LARGE SCALE GENOMIC DNA]</scope>
    <source>
        <strain evidence="3 4">CBS2947</strain>
    </source>
</reference>
<feature type="coiled-coil region" evidence="1">
    <location>
        <begin position="39"/>
        <end position="66"/>
    </location>
</feature>
<dbReference type="EMBL" id="CP059268">
    <property type="protein sequence ID" value="QLQ79284.1"/>
    <property type="molecule type" value="Genomic_DNA"/>
</dbReference>
<gene>
    <name evidence="3" type="ORF">HG537_0B06320</name>
</gene>
<evidence type="ECO:0000256" key="2">
    <source>
        <dbReference type="SAM" id="MobiDB-lite"/>
    </source>
</evidence>
<feature type="compositionally biased region" description="Polar residues" evidence="2">
    <location>
        <begin position="1"/>
        <end position="16"/>
    </location>
</feature>
<proteinExistence type="predicted"/>
<keyword evidence="1" id="KW-0175">Coiled coil</keyword>